<dbReference type="EMBL" id="FONT01000002">
    <property type="protein sequence ID" value="SFE57269.1"/>
    <property type="molecule type" value="Genomic_DNA"/>
</dbReference>
<keyword evidence="3" id="KW-0804">Transcription</keyword>
<dbReference type="PANTHER" id="PTHR33164">
    <property type="entry name" value="TRANSCRIPTIONAL REGULATOR, MARR FAMILY"/>
    <property type="match status" value="1"/>
</dbReference>
<feature type="domain" description="HTH marR-type" evidence="4">
    <location>
        <begin position="1"/>
        <end position="140"/>
    </location>
</feature>
<gene>
    <name evidence="5" type="ORF">SAMN05192532_102395</name>
</gene>
<dbReference type="Gene3D" id="1.10.10.10">
    <property type="entry name" value="Winged helix-like DNA-binding domain superfamily/Winged helix DNA-binding domain"/>
    <property type="match status" value="1"/>
</dbReference>
<keyword evidence="1" id="KW-0805">Transcription regulation</keyword>
<reference evidence="5 6" key="1">
    <citation type="submission" date="2016-10" db="EMBL/GenBank/DDBJ databases">
        <authorList>
            <person name="de Groot N.N."/>
        </authorList>
    </citation>
    <scope>NUCLEOTIDE SEQUENCE [LARGE SCALE GENOMIC DNA]</scope>
    <source>
        <strain evidence="5 6">DSM 23995</strain>
    </source>
</reference>
<dbReference type="SUPFAM" id="SSF46785">
    <property type="entry name" value="Winged helix' DNA-binding domain"/>
    <property type="match status" value="1"/>
</dbReference>
<dbReference type="InterPro" id="IPR036390">
    <property type="entry name" value="WH_DNA-bd_sf"/>
</dbReference>
<dbReference type="OrthoDB" id="2401593at2"/>
<dbReference type="PROSITE" id="PS01117">
    <property type="entry name" value="HTH_MARR_1"/>
    <property type="match status" value="1"/>
</dbReference>
<dbReference type="PANTHER" id="PTHR33164:SF43">
    <property type="entry name" value="HTH-TYPE TRANSCRIPTIONAL REPRESSOR YETL"/>
    <property type="match status" value="1"/>
</dbReference>
<evidence type="ECO:0000256" key="2">
    <source>
        <dbReference type="ARBA" id="ARBA00023125"/>
    </source>
</evidence>
<organism evidence="5 6">
    <name type="scientific">Alteribacillus iranensis</name>
    <dbReference type="NCBI Taxonomy" id="930128"/>
    <lineage>
        <taxon>Bacteria</taxon>
        <taxon>Bacillati</taxon>
        <taxon>Bacillota</taxon>
        <taxon>Bacilli</taxon>
        <taxon>Bacillales</taxon>
        <taxon>Bacillaceae</taxon>
        <taxon>Alteribacillus</taxon>
    </lineage>
</organism>
<dbReference type="InterPro" id="IPR036388">
    <property type="entry name" value="WH-like_DNA-bd_sf"/>
</dbReference>
<protein>
    <submittedName>
        <fullName evidence="5">DNA-binding transcriptional regulator, MarR family</fullName>
    </submittedName>
</protein>
<dbReference type="PRINTS" id="PR00598">
    <property type="entry name" value="HTHMARR"/>
</dbReference>
<keyword evidence="2 5" id="KW-0238">DNA-binding</keyword>
<dbReference type="InterPro" id="IPR023187">
    <property type="entry name" value="Tscrpt_reg_MarR-type_CS"/>
</dbReference>
<dbReference type="STRING" id="930128.SAMN05192532_102395"/>
<dbReference type="AlphaFoldDB" id="A0A1I2BMP7"/>
<evidence type="ECO:0000313" key="5">
    <source>
        <dbReference type="EMBL" id="SFE57269.1"/>
    </source>
</evidence>
<evidence type="ECO:0000259" key="4">
    <source>
        <dbReference type="PROSITE" id="PS50995"/>
    </source>
</evidence>
<keyword evidence="6" id="KW-1185">Reference proteome</keyword>
<dbReference type="GO" id="GO:0003700">
    <property type="term" value="F:DNA-binding transcription factor activity"/>
    <property type="evidence" value="ECO:0007669"/>
    <property type="project" value="InterPro"/>
</dbReference>
<evidence type="ECO:0000256" key="1">
    <source>
        <dbReference type="ARBA" id="ARBA00023015"/>
    </source>
</evidence>
<dbReference type="GO" id="GO:0006950">
    <property type="term" value="P:response to stress"/>
    <property type="evidence" value="ECO:0007669"/>
    <property type="project" value="TreeGrafter"/>
</dbReference>
<evidence type="ECO:0000256" key="3">
    <source>
        <dbReference type="ARBA" id="ARBA00023163"/>
    </source>
</evidence>
<dbReference type="InterPro" id="IPR039422">
    <property type="entry name" value="MarR/SlyA-like"/>
</dbReference>
<dbReference type="Proteomes" id="UP000199516">
    <property type="component" value="Unassembled WGS sequence"/>
</dbReference>
<dbReference type="GO" id="GO:0003677">
    <property type="term" value="F:DNA binding"/>
    <property type="evidence" value="ECO:0007669"/>
    <property type="project" value="UniProtKB-KW"/>
</dbReference>
<proteinExistence type="predicted"/>
<accession>A0A1I2BMP7</accession>
<name>A0A1I2BMP7_9BACI</name>
<dbReference type="PROSITE" id="PS50995">
    <property type="entry name" value="HTH_MARR_2"/>
    <property type="match status" value="1"/>
</dbReference>
<dbReference type="SMART" id="SM00347">
    <property type="entry name" value="HTH_MARR"/>
    <property type="match status" value="1"/>
</dbReference>
<evidence type="ECO:0000313" key="6">
    <source>
        <dbReference type="Proteomes" id="UP000199516"/>
    </source>
</evidence>
<dbReference type="InterPro" id="IPR000835">
    <property type="entry name" value="HTH_MarR-typ"/>
</dbReference>
<sequence>MDTKLQEAIQLFTDVMIYGQNEVFRKVENELHREFSLEQIKMLDWLHRLGPLTSKELTELQGTHKSATSSRLKKLLDKGYVEVAHHEQDRRVKYIDLTDQGKKAYKKTQEQVNDYLREVLSGIKDEEIDQFIFIFQKVKELLKEQHDR</sequence>
<dbReference type="RefSeq" id="WP_091658889.1">
    <property type="nucleotide sequence ID" value="NZ_FONT01000002.1"/>
</dbReference>
<dbReference type="Pfam" id="PF01047">
    <property type="entry name" value="MarR"/>
    <property type="match status" value="1"/>
</dbReference>